<accession>A0AAD8YD86</accession>
<reference evidence="2" key="1">
    <citation type="submission" date="2023-06" db="EMBL/GenBank/DDBJ databases">
        <title>Survivors Of The Sea: Transcriptome response of Skeletonema marinoi to long-term dormancy.</title>
        <authorList>
            <person name="Pinder M.I.M."/>
            <person name="Kourtchenko O."/>
            <person name="Robertson E.K."/>
            <person name="Larsson T."/>
            <person name="Maumus F."/>
            <person name="Osuna-Cruz C.M."/>
            <person name="Vancaester E."/>
            <person name="Stenow R."/>
            <person name="Vandepoele K."/>
            <person name="Ploug H."/>
            <person name="Bruchert V."/>
            <person name="Godhe A."/>
            <person name="Topel M."/>
        </authorList>
    </citation>
    <scope>NUCLEOTIDE SEQUENCE</scope>
    <source>
        <strain evidence="2">R05AC</strain>
    </source>
</reference>
<dbReference type="Gene3D" id="3.40.50.1110">
    <property type="entry name" value="SGNH hydrolase"/>
    <property type="match status" value="1"/>
</dbReference>
<keyword evidence="3" id="KW-1185">Reference proteome</keyword>
<evidence type="ECO:0000256" key="1">
    <source>
        <dbReference type="SAM" id="SignalP"/>
    </source>
</evidence>
<evidence type="ECO:0000313" key="3">
    <source>
        <dbReference type="Proteomes" id="UP001224775"/>
    </source>
</evidence>
<feature type="signal peptide" evidence="1">
    <location>
        <begin position="1"/>
        <end position="30"/>
    </location>
</feature>
<feature type="chain" id="PRO_5041999873" evidence="1">
    <location>
        <begin position="31"/>
        <end position="224"/>
    </location>
</feature>
<gene>
    <name evidence="2" type="ORF">QTG54_005695</name>
</gene>
<comment type="caution">
    <text evidence="2">The sequence shown here is derived from an EMBL/GenBank/DDBJ whole genome shotgun (WGS) entry which is preliminary data.</text>
</comment>
<protein>
    <submittedName>
        <fullName evidence="2">Uncharacterized protein</fullName>
    </submittedName>
</protein>
<dbReference type="EMBL" id="JATAAI010000008">
    <property type="protein sequence ID" value="KAK1744098.1"/>
    <property type="molecule type" value="Genomic_DNA"/>
</dbReference>
<dbReference type="Proteomes" id="UP001224775">
    <property type="component" value="Unassembled WGS sequence"/>
</dbReference>
<keyword evidence="1" id="KW-0732">Signal</keyword>
<dbReference type="AlphaFoldDB" id="A0AAD8YD86"/>
<dbReference type="InterPro" id="IPR036514">
    <property type="entry name" value="SGNH_hydro_sf"/>
</dbReference>
<evidence type="ECO:0000313" key="2">
    <source>
        <dbReference type="EMBL" id="KAK1744098.1"/>
    </source>
</evidence>
<sequence>MLASPPRCSLLSIILRLLLLLGSSVSTIDAFLPPRSTNSLVMTSSSLHTQDINNVQNESPTEHNDQSGVNVAFLGNSILYFNDTPRFLFNLSNNKIRHQNSCLRGGTTLTELYTQGNGMKRHGFATDNALMENGEYDVGSPTVQELLQRNDNNKWDFVVMNEHTQAPARQLTREELQSTLLQHYAPLITSNNPKATFIFVETAAYRLQGINNSQDLGTTSTKGS</sequence>
<proteinExistence type="predicted"/>
<name>A0AAD8YD86_9STRA</name>
<organism evidence="2 3">
    <name type="scientific">Skeletonema marinoi</name>
    <dbReference type="NCBI Taxonomy" id="267567"/>
    <lineage>
        <taxon>Eukaryota</taxon>
        <taxon>Sar</taxon>
        <taxon>Stramenopiles</taxon>
        <taxon>Ochrophyta</taxon>
        <taxon>Bacillariophyta</taxon>
        <taxon>Coscinodiscophyceae</taxon>
        <taxon>Thalassiosirophycidae</taxon>
        <taxon>Thalassiosirales</taxon>
        <taxon>Skeletonemataceae</taxon>
        <taxon>Skeletonema</taxon>
        <taxon>Skeletonema marinoi-dohrnii complex</taxon>
    </lineage>
</organism>